<dbReference type="EMBL" id="MN240794">
    <property type="protein sequence ID" value="QIM11862.1"/>
    <property type="molecule type" value="Genomic_DNA"/>
</dbReference>
<feature type="region of interest" description="Disordered" evidence="1">
    <location>
        <begin position="997"/>
        <end position="1022"/>
    </location>
</feature>
<evidence type="ECO:0000256" key="2">
    <source>
        <dbReference type="SAM" id="Phobius"/>
    </source>
</evidence>
<feature type="transmembrane region" description="Helical" evidence="2">
    <location>
        <begin position="368"/>
        <end position="397"/>
    </location>
</feature>
<feature type="compositionally biased region" description="Low complexity" evidence="1">
    <location>
        <begin position="1010"/>
        <end position="1022"/>
    </location>
</feature>
<organism evidence="4">
    <name type="scientific">Klebsiella pneumoniae</name>
    <dbReference type="NCBI Taxonomy" id="573"/>
    <lineage>
        <taxon>Bacteria</taxon>
        <taxon>Pseudomonadati</taxon>
        <taxon>Pseudomonadota</taxon>
        <taxon>Gammaproteobacteria</taxon>
        <taxon>Enterobacterales</taxon>
        <taxon>Enterobacteriaceae</taxon>
        <taxon>Klebsiella/Raoultella group</taxon>
        <taxon>Klebsiella</taxon>
        <taxon>Klebsiella pneumoniae complex</taxon>
    </lineage>
</organism>
<keyword evidence="2" id="KW-0472">Membrane</keyword>
<feature type="compositionally biased region" description="Polar residues" evidence="1">
    <location>
        <begin position="949"/>
        <end position="968"/>
    </location>
</feature>
<gene>
    <name evidence="4" type="primary">traG</name>
</gene>
<feature type="transmembrane region" description="Helical" evidence="2">
    <location>
        <begin position="465"/>
        <end position="484"/>
    </location>
</feature>
<keyword evidence="4" id="KW-0614">Plasmid</keyword>
<evidence type="ECO:0000256" key="1">
    <source>
        <dbReference type="SAM" id="MobiDB-lite"/>
    </source>
</evidence>
<accession>A0A6G8F6Y1</accession>
<proteinExistence type="predicted"/>
<name>A0A6G8F6Y1_KLEPN</name>
<keyword evidence="2" id="KW-1133">Transmembrane helix</keyword>
<dbReference type="Pfam" id="PF07916">
    <property type="entry name" value="TraG_N"/>
    <property type="match status" value="1"/>
</dbReference>
<evidence type="ECO:0000313" key="4">
    <source>
        <dbReference type="EMBL" id="QIM11862.1"/>
    </source>
</evidence>
<dbReference type="InterPro" id="IPR012931">
    <property type="entry name" value="TraG_N_Proteobacteria"/>
</dbReference>
<reference evidence="4" key="1">
    <citation type="submission" date="2019-07" db="EMBL/GenBank/DDBJ databases">
        <authorList>
            <person name="GnanaSoundari P."/>
            <person name="Vijayakumar R."/>
            <person name="Krishnan P."/>
        </authorList>
    </citation>
    <scope>NUCLEOTIDE SEQUENCE</scope>
    <source>
        <strain evidence="4">C105</strain>
        <plasmid evidence="4">pC105-NDM1-IncHI3</plasmid>
    </source>
</reference>
<feature type="domain" description="TraG N-terminal Proteobacteria" evidence="3">
    <location>
        <begin position="14"/>
        <end position="494"/>
    </location>
</feature>
<feature type="transmembrane region" description="Helical" evidence="2">
    <location>
        <begin position="13"/>
        <end position="34"/>
    </location>
</feature>
<feature type="transmembrane region" description="Helical" evidence="2">
    <location>
        <begin position="409"/>
        <end position="430"/>
    </location>
</feature>
<sequence length="1331" mass="140424">MAIAGMVADMSNYTIYTIGDIDFVYTAFNGIALIFSSHGSNEWLRFAAYAAAIELFYKSMKWVLAPTKNDVPIFSWIMGLLFYSIAVIKADVTLESVKTGEVRNIDDVPLFIASTGELTTGLLHGLITDWRAAFDPLTPVGQVTDTLDDSLTLGPMTKMVKYMEWGGESSGFCQAFPNTMSGSEKPVTFDVCRIIQSIARDCIKTTRDSEVNTPLRGVALNEIYATDLASVMNVMDSMTANSLKTASVPMVTSTGLQYASCTDARAAVKASFASPQGVSIMKHIGQMNQFIEPAKEETGQKSDFLQGVASSLFGSAGQAHDITTGAFVLNQIDKGVLQYRKSLGIAADYQLFEASMKRTNAMVSQGQLWLNISGAAISFLEMFSYMVAPFALIAILFTGGEGITSAAKYLQLIVFVNMWPITAVMVNAYVKMVLNQQFDTWSSLGVQTTMNWANMGSIQETYGSYLSVASALYCMVPMLTLFLLTTSIHPMMGALKNVTPDAPANTGHVTPEVWSAGNAGKQSFGDQTHTAATSTGAGMSSGGLLNAAVRSSMPSLSLGNNLQDTVSAAGRNDIGTTRQSTRMTSQGLSEAWSSAFQGQHSQNASITTQGGQKLVEDIATGISNGIGSNVGMSSDAIKGKAMAATLQAGGDIAAQLGLGTGKSAGVAGVMPGKIMAALKGALLGQISSDSKLSDAAKKGMTDNIENMFKSGSAFSSDLSKYASNVTQDGFSSSDTYQKAAQKMDQYSQSISNTETNAFSKTGGQASQLAMSNSLNIDGNMISDTMRTPATEDSVRAWASASGLNADAIAGQWKSTRDMMNRSNTLGSDKNGNDAFAKVLLDRAQAKTQMESGETVAKNLADIKQTSAMFKNAVSMMGANEQILSPAAEKLDQFVALGSGGQYANYQEQAQTAPDTSGVSSAGAITGGMDSQRGLTSSNLGQHREAARVQPSTSIGGISAQTLSGNNGRQYVEDEAGKGASRVLSSGDRDKLNYIRENMPVGSPKETYESAKQAGDAADATTGKAQSLVLGDPKSSDYKASTQQTMQSLQSEEPPKSIDTFRSSGDRTSDAESALARATLHAANANNQIGTAREQSLAESNAYREKYNQITGSNLSEAGVERIVRQAADGKNNGFSGGLKDVISAEVNGTGTTGRPVTGSADSSLGKELRENNRASEHPMDKASAAFQKTGDAIHGHEVASDLAQRVAGIITGGNALVPDIGSQRNVPNAMGISNNRAPGSLISNISNNIQLSQAVDSASVNAGINDEKFTGMSDQNQMLTESVQKALANDSRYGPDVAAEYPKFIASLPSNIGVNEGTKMTKDFLDKHRKN</sequence>
<keyword evidence="2" id="KW-0812">Transmembrane</keyword>
<protein>
    <submittedName>
        <fullName evidence="4">Conjugal transfer protein TraG</fullName>
    </submittedName>
</protein>
<geneLocation type="plasmid" evidence="4">
    <name>pC105-NDM1-IncHI3</name>
</geneLocation>
<evidence type="ECO:0000259" key="3">
    <source>
        <dbReference type="Pfam" id="PF07916"/>
    </source>
</evidence>
<feature type="transmembrane region" description="Helical" evidence="2">
    <location>
        <begin position="71"/>
        <end position="88"/>
    </location>
</feature>
<feature type="region of interest" description="Disordered" evidence="1">
    <location>
        <begin position="1046"/>
        <end position="1071"/>
    </location>
</feature>
<feature type="region of interest" description="Disordered" evidence="1">
    <location>
        <begin position="930"/>
        <end position="969"/>
    </location>
</feature>